<sequence>MGSFLNRFRCIKPHSGSPAKSSAPCACSEPCDNGPKKEKRKSCKLVIESDFECFFGDDEMMRMQMLQETQTGDDGYPLYRRRKPGDGGHVAPGREQNLECWRMLTTLELYPILHYFAESSKHT</sequence>
<feature type="region of interest" description="Disordered" evidence="1">
    <location>
        <begin position="69"/>
        <end position="92"/>
    </location>
</feature>
<dbReference type="EMBL" id="BMAO01016578">
    <property type="protein sequence ID" value="GFR09749.1"/>
    <property type="molecule type" value="Genomic_DNA"/>
</dbReference>
<gene>
    <name evidence="2" type="ORF">TNCT_87241</name>
</gene>
<comment type="caution">
    <text evidence="2">The sequence shown here is derived from an EMBL/GenBank/DDBJ whole genome shotgun (WGS) entry which is preliminary data.</text>
</comment>
<name>A0A8X6GTT8_TRICU</name>
<dbReference type="AlphaFoldDB" id="A0A8X6GTT8"/>
<dbReference type="Proteomes" id="UP000887116">
    <property type="component" value="Unassembled WGS sequence"/>
</dbReference>
<reference evidence="2" key="1">
    <citation type="submission" date="2020-07" db="EMBL/GenBank/DDBJ databases">
        <title>Multicomponent nature underlies the extraordinary mechanical properties of spider dragline silk.</title>
        <authorList>
            <person name="Kono N."/>
            <person name="Nakamura H."/>
            <person name="Mori M."/>
            <person name="Yoshida Y."/>
            <person name="Ohtoshi R."/>
            <person name="Malay A.D."/>
            <person name="Moran D.A.P."/>
            <person name="Tomita M."/>
            <person name="Numata K."/>
            <person name="Arakawa K."/>
        </authorList>
    </citation>
    <scope>NUCLEOTIDE SEQUENCE</scope>
</reference>
<keyword evidence="3" id="KW-1185">Reference proteome</keyword>
<evidence type="ECO:0000313" key="3">
    <source>
        <dbReference type="Proteomes" id="UP000887116"/>
    </source>
</evidence>
<proteinExistence type="predicted"/>
<accession>A0A8X6GTT8</accession>
<evidence type="ECO:0000256" key="1">
    <source>
        <dbReference type="SAM" id="MobiDB-lite"/>
    </source>
</evidence>
<organism evidence="2 3">
    <name type="scientific">Trichonephila clavata</name>
    <name type="common">Joro spider</name>
    <name type="synonym">Nephila clavata</name>
    <dbReference type="NCBI Taxonomy" id="2740835"/>
    <lineage>
        <taxon>Eukaryota</taxon>
        <taxon>Metazoa</taxon>
        <taxon>Ecdysozoa</taxon>
        <taxon>Arthropoda</taxon>
        <taxon>Chelicerata</taxon>
        <taxon>Arachnida</taxon>
        <taxon>Araneae</taxon>
        <taxon>Araneomorphae</taxon>
        <taxon>Entelegynae</taxon>
        <taxon>Araneoidea</taxon>
        <taxon>Nephilidae</taxon>
        <taxon>Trichonephila</taxon>
    </lineage>
</organism>
<protein>
    <submittedName>
        <fullName evidence="2">Uncharacterized protein</fullName>
    </submittedName>
</protein>
<evidence type="ECO:0000313" key="2">
    <source>
        <dbReference type="EMBL" id="GFR09749.1"/>
    </source>
</evidence>